<evidence type="ECO:0000256" key="1">
    <source>
        <dbReference type="SAM" id="MobiDB-lite"/>
    </source>
</evidence>
<evidence type="ECO:0000313" key="3">
    <source>
        <dbReference type="EMBL" id="EAT42565.1"/>
    </source>
</evidence>
<feature type="chain" id="PRO_5004185715" evidence="2">
    <location>
        <begin position="21"/>
        <end position="954"/>
    </location>
</feature>
<keyword evidence="2" id="KW-0732">Signal</keyword>
<reference evidence="3" key="1">
    <citation type="submission" date="2005-10" db="EMBL/GenBank/DDBJ databases">
        <authorList>
            <person name="Loftus B.J."/>
            <person name="Nene V.M."/>
            <person name="Hannick L.I."/>
            <person name="Bidwell S."/>
            <person name="Haas B."/>
            <person name="Amedeo P."/>
            <person name="Orvis J."/>
            <person name="Wortman J.R."/>
            <person name="White O.R."/>
            <person name="Salzberg S."/>
            <person name="Shumway M."/>
            <person name="Koo H."/>
            <person name="Zhao Y."/>
            <person name="Holmes M."/>
            <person name="Miller J."/>
            <person name="Schatz M."/>
            <person name="Pop M."/>
            <person name="Pai G."/>
            <person name="Utterback T."/>
            <person name="Rogers Y.-H."/>
            <person name="Kravitz S."/>
            <person name="Fraser C.M."/>
        </authorList>
    </citation>
    <scope>NUCLEOTIDE SEQUENCE</scope>
    <source>
        <strain evidence="3">Liverpool</strain>
    </source>
</reference>
<dbReference type="VEuPathDB" id="VectorBase:AAEL027170"/>
<feature type="compositionally biased region" description="Basic residues" evidence="1">
    <location>
        <begin position="739"/>
        <end position="752"/>
    </location>
</feature>
<evidence type="ECO:0000313" key="4">
    <source>
        <dbReference type="Proteomes" id="UP000682892"/>
    </source>
</evidence>
<feature type="signal peptide" evidence="2">
    <location>
        <begin position="1"/>
        <end position="20"/>
    </location>
</feature>
<reference evidence="3" key="2">
    <citation type="journal article" date="2007" name="Science">
        <title>Genome sequence of Aedes aegypti, a major arbovirus vector.</title>
        <authorList>
            <person name="Nene V."/>
            <person name="Wortman J.R."/>
            <person name="Lawson D."/>
            <person name="Haas B."/>
            <person name="Kodira C."/>
            <person name="Tu Z.J."/>
            <person name="Loftus B."/>
            <person name="Xi Z."/>
            <person name="Megy K."/>
            <person name="Grabherr M."/>
            <person name="Ren Q."/>
            <person name="Zdobnov E.M."/>
            <person name="Lobo N.F."/>
            <person name="Campbell K.S."/>
            <person name="Brown S.E."/>
            <person name="Bonaldo M.F."/>
            <person name="Zhu J."/>
            <person name="Sinkins S.P."/>
            <person name="Hogenkamp D.G."/>
            <person name="Amedeo P."/>
            <person name="Arensburger P."/>
            <person name="Atkinson P.W."/>
            <person name="Bidwell S."/>
            <person name="Biedler J."/>
            <person name="Birney E."/>
            <person name="Bruggner R.V."/>
            <person name="Costas J."/>
            <person name="Coy M.R."/>
            <person name="Crabtree J."/>
            <person name="Crawford M."/>
            <person name="Debruyn B."/>
            <person name="Decaprio D."/>
            <person name="Eiglmeier K."/>
            <person name="Eisenstadt E."/>
            <person name="El-Dorry H."/>
            <person name="Gelbart W.M."/>
            <person name="Gomes S.L."/>
            <person name="Hammond M."/>
            <person name="Hannick L.I."/>
            <person name="Hogan J.R."/>
            <person name="Holmes M.H."/>
            <person name="Jaffe D."/>
            <person name="Johnston J.S."/>
            <person name="Kennedy R.C."/>
            <person name="Koo H."/>
            <person name="Kravitz S."/>
            <person name="Kriventseva E.V."/>
            <person name="Kulp D."/>
            <person name="Labutti K."/>
            <person name="Lee E."/>
            <person name="Li S."/>
            <person name="Lovin D.D."/>
            <person name="Mao C."/>
            <person name="Mauceli E."/>
            <person name="Menck C.F."/>
            <person name="Miller J.R."/>
            <person name="Montgomery P."/>
            <person name="Mori A."/>
            <person name="Nascimento A.L."/>
            <person name="Naveira H.F."/>
            <person name="Nusbaum C."/>
            <person name="O'leary S."/>
            <person name="Orvis J."/>
            <person name="Pertea M."/>
            <person name="Quesneville H."/>
            <person name="Reidenbach K.R."/>
            <person name="Rogers Y.H."/>
            <person name="Roth C.W."/>
            <person name="Schneider J.R."/>
            <person name="Schatz M."/>
            <person name="Shumway M."/>
            <person name="Stanke M."/>
            <person name="Stinson E.O."/>
            <person name="Tubio J.M."/>
            <person name="Vanzee J.P."/>
            <person name="Verjovski-Almeida S."/>
            <person name="Werner D."/>
            <person name="White O."/>
            <person name="Wyder S."/>
            <person name="Zeng Q."/>
            <person name="Zhao Q."/>
            <person name="Zhao Y."/>
            <person name="Hill C.A."/>
            <person name="Raikhel A.S."/>
            <person name="Soares M.B."/>
            <person name="Knudson D.L."/>
            <person name="Lee N.H."/>
            <person name="Galagan J."/>
            <person name="Salzberg S.L."/>
            <person name="Paulsen I.T."/>
            <person name="Dimopoulos G."/>
            <person name="Collins F.H."/>
            <person name="Birren B."/>
            <person name="Fraser-Liggett C.M."/>
            <person name="Severson D.W."/>
        </authorList>
    </citation>
    <scope>NUCLEOTIDE SEQUENCE [LARGE SCALE GENOMIC DNA]</scope>
    <source>
        <strain evidence="3">Liverpool</strain>
    </source>
</reference>
<feature type="compositionally biased region" description="Polar residues" evidence="1">
    <location>
        <begin position="355"/>
        <end position="364"/>
    </location>
</feature>
<feature type="compositionally biased region" description="Low complexity" evidence="1">
    <location>
        <begin position="371"/>
        <end position="392"/>
    </location>
</feature>
<proteinExistence type="predicted"/>
<feature type="region of interest" description="Disordered" evidence="1">
    <location>
        <begin position="355"/>
        <end position="414"/>
    </location>
</feature>
<dbReference type="Proteomes" id="UP000682892">
    <property type="component" value="Unassembled WGS sequence"/>
</dbReference>
<feature type="region of interest" description="Disordered" evidence="1">
    <location>
        <begin position="556"/>
        <end position="577"/>
    </location>
</feature>
<feature type="compositionally biased region" description="Basic residues" evidence="1">
    <location>
        <begin position="631"/>
        <end position="642"/>
    </location>
</feature>
<dbReference type="EMBL" id="CH477365">
    <property type="protein sequence ID" value="EAT42565.1"/>
    <property type="molecule type" value="Genomic_DNA"/>
</dbReference>
<feature type="compositionally biased region" description="Polar residues" evidence="1">
    <location>
        <begin position="564"/>
        <end position="577"/>
    </location>
</feature>
<feature type="compositionally biased region" description="Low complexity" evidence="1">
    <location>
        <begin position="891"/>
        <end position="904"/>
    </location>
</feature>
<feature type="region of interest" description="Disordered" evidence="1">
    <location>
        <begin position="721"/>
        <end position="852"/>
    </location>
</feature>
<reference evidence="3" key="3">
    <citation type="submission" date="2012-09" db="EMBL/GenBank/DDBJ databases">
        <authorList>
            <consortium name="VectorBase"/>
        </authorList>
    </citation>
    <scope>NUCLEOTIDE SEQUENCE</scope>
    <source>
        <strain evidence="3">Liverpool</strain>
    </source>
</reference>
<feature type="region of interest" description="Disordered" evidence="1">
    <location>
        <begin position="52"/>
        <end position="78"/>
    </location>
</feature>
<sequence length="954" mass="108914">MTRAFVVLCWVFVIGLIVQCDEVSAFLRPKFKPFGMVRGPFGAPRPLARHGRPWLLASNPNAHEDEEEEEDHKQEEVVHSPDHVEEIIIPELLSTLIGFYNEDGTVQKFHQVARIPEKIPMKALERIPMKVPQKIPEKTPEKTPEKIPEKIPEKMPEKITEKITEKTSEKMPENTPKKARRKRNLNIRRLQRSIAYPIGHLIDSFEVSTSSDRQVSCDSVYNKAPQLTGPSFQGTDNGYLNHYNPCGDIYRSGEAFEPRRAARELPKIPYRMRQGALRNRYESFNSHDHTVDSSNDKGLRRLKFFTQLRDFEDLLGAETVPAEIQAIRKLISQSSPPEGTLDFKNALNEYLSTDKNNTVGSSDPSAAIPNTVISIDTTTTTDTTSTTTSSPTDDAEISEPLDKPDSPPASQVSPGTVINYNFFQIGCGRDNNLKRNAQQTCLEALSQIPHRIDKRKGAPDLELFMDGTSMESPVIYNEDFITIPTRKMFKPSRSKASGRKLKQWKTQQSLASEELEVEESQPKPTIVIGSCECNDEPIRSRGPRDSRYRPNRADHLPIRLFTPPDNSTPLRRSPQLVTDDQSDAIARRLRPKFGLKMKSRRTYEPPTTTTEQTTTTTTELPTTTQLDSTSRKRMRFRSRPKKSVGSEEFYESQLAPVATEVRPISVTPSHDKPSRTGKGHWKKTMKLKNTGQRTQMAKSRVHEDKWEKIFALTTVRSLPRRSINESPMRKQARRDPRWRLKRQQQFKQRRFRGLQAPEPVNPEPINVFTTTTSRPRSELRAERLGRTKPTDPPPQINYSEPLERSQPAPKPNPIETNDERRQRRTRPVNRQASRPRLSTSSAEIMSMGPPREPIVQSRTGIPPSMQDFIIRQVKEHCVQCNPNEVVKNQKSRSASPARYYSSYRNKPPQSIRTPRTQPPAPSAGFFGMNPLRTIFQMEIFKPWRNLLNGKTSMS</sequence>
<accession>Q178D8</accession>
<feature type="region of interest" description="Disordered" evidence="1">
    <location>
        <begin position="599"/>
        <end position="648"/>
    </location>
</feature>
<dbReference type="PaxDb" id="7159-AAEL005940-PA"/>
<feature type="compositionally biased region" description="Basic and acidic residues" evidence="1">
    <location>
        <begin position="775"/>
        <end position="789"/>
    </location>
</feature>
<feature type="compositionally biased region" description="Low complexity" evidence="1">
    <location>
        <begin position="604"/>
        <end position="626"/>
    </location>
</feature>
<organism evidence="3 4">
    <name type="scientific">Aedes aegypti</name>
    <name type="common">Yellowfever mosquito</name>
    <name type="synonym">Culex aegypti</name>
    <dbReference type="NCBI Taxonomy" id="7159"/>
    <lineage>
        <taxon>Eukaryota</taxon>
        <taxon>Metazoa</taxon>
        <taxon>Ecdysozoa</taxon>
        <taxon>Arthropoda</taxon>
        <taxon>Hexapoda</taxon>
        <taxon>Insecta</taxon>
        <taxon>Pterygota</taxon>
        <taxon>Neoptera</taxon>
        <taxon>Endopterygota</taxon>
        <taxon>Diptera</taxon>
        <taxon>Nematocera</taxon>
        <taxon>Culicoidea</taxon>
        <taxon>Culicidae</taxon>
        <taxon>Culicinae</taxon>
        <taxon>Aedini</taxon>
        <taxon>Aedes</taxon>
        <taxon>Stegomyia</taxon>
    </lineage>
</organism>
<name>Q178D8_AEDAE</name>
<gene>
    <name evidence="3" type="ORF">AaeL_AAEL005940</name>
</gene>
<feature type="region of interest" description="Disordered" evidence="1">
    <location>
        <begin position="888"/>
        <end position="922"/>
    </location>
</feature>
<evidence type="ECO:0000256" key="2">
    <source>
        <dbReference type="SAM" id="SignalP"/>
    </source>
</evidence>
<protein>
    <submittedName>
        <fullName evidence="3">AAEL005940-PA</fullName>
    </submittedName>
</protein>
<dbReference type="AlphaFoldDB" id="Q178D8"/>